<proteinExistence type="predicted"/>
<accession>A0A4S4LY88</accession>
<organism evidence="1 2">
    <name type="scientific">Bondarzewia mesenterica</name>
    <dbReference type="NCBI Taxonomy" id="1095465"/>
    <lineage>
        <taxon>Eukaryota</taxon>
        <taxon>Fungi</taxon>
        <taxon>Dikarya</taxon>
        <taxon>Basidiomycota</taxon>
        <taxon>Agaricomycotina</taxon>
        <taxon>Agaricomycetes</taxon>
        <taxon>Russulales</taxon>
        <taxon>Bondarzewiaceae</taxon>
        <taxon>Bondarzewia</taxon>
    </lineage>
</organism>
<gene>
    <name evidence="1" type="ORF">EW146_g3694</name>
</gene>
<protein>
    <submittedName>
        <fullName evidence="1">Uncharacterized protein</fullName>
    </submittedName>
</protein>
<dbReference type="EMBL" id="SGPL01000129">
    <property type="protein sequence ID" value="THH17047.1"/>
    <property type="molecule type" value="Genomic_DNA"/>
</dbReference>
<comment type="caution">
    <text evidence="1">The sequence shown here is derived from an EMBL/GenBank/DDBJ whole genome shotgun (WGS) entry which is preliminary data.</text>
</comment>
<dbReference type="AlphaFoldDB" id="A0A4S4LY88"/>
<evidence type="ECO:0000313" key="1">
    <source>
        <dbReference type="EMBL" id="THH17047.1"/>
    </source>
</evidence>
<name>A0A4S4LY88_9AGAM</name>
<sequence length="325" mass="36152">MLAAVVQHMFLLKQTAPCTQMPLIRLISARLVAIPGKVILHAKLLISLILITCVKKRHPLIPIAVAFIPSASPSQSQRTSASHNASSPSPMSSFWSLIAHRANAAATSNVQNQKMASARCNLPQHCGRGSAGTSLSLREQFRVSSEEQCMFAILPYVVKDGNNQYQMRGHASPEYSFAHDKLSDLLRILNKHHLGFSCSLPKAGQVWTHLDHFFQDHCNDHGHIVPDAPPRSSNEVISDDMDSATHFSMLKWLLLMPKRIQSGSVYHFELASQIIWHSFTLDTLVKECGPKKLKNPLHDTWPLFILAPHYGNLRSGISEFFSPAD</sequence>
<keyword evidence="2" id="KW-1185">Reference proteome</keyword>
<reference evidence="1 2" key="1">
    <citation type="submission" date="2019-02" db="EMBL/GenBank/DDBJ databases">
        <title>Genome sequencing of the rare red list fungi Bondarzewia mesenterica.</title>
        <authorList>
            <person name="Buettner E."/>
            <person name="Kellner H."/>
        </authorList>
    </citation>
    <scope>NUCLEOTIDE SEQUENCE [LARGE SCALE GENOMIC DNA]</scope>
    <source>
        <strain evidence="1 2">DSM 108281</strain>
    </source>
</reference>
<evidence type="ECO:0000313" key="2">
    <source>
        <dbReference type="Proteomes" id="UP000310158"/>
    </source>
</evidence>
<dbReference type="Proteomes" id="UP000310158">
    <property type="component" value="Unassembled WGS sequence"/>
</dbReference>